<feature type="compositionally biased region" description="Basic and acidic residues" evidence="1">
    <location>
        <begin position="60"/>
        <end position="70"/>
    </location>
</feature>
<gene>
    <name evidence="2" type="ORF">RHGRI_029620</name>
</gene>
<dbReference type="AlphaFoldDB" id="A0AAV6IKP5"/>
<proteinExistence type="predicted"/>
<comment type="caution">
    <text evidence="2">The sequence shown here is derived from an EMBL/GenBank/DDBJ whole genome shotgun (WGS) entry which is preliminary data.</text>
</comment>
<keyword evidence="3" id="KW-1185">Reference proteome</keyword>
<accession>A0AAV6IKP5</accession>
<dbReference type="Proteomes" id="UP000823749">
    <property type="component" value="Chromosome 10"/>
</dbReference>
<feature type="region of interest" description="Disordered" evidence="1">
    <location>
        <begin position="59"/>
        <end position="80"/>
    </location>
</feature>
<evidence type="ECO:0000313" key="3">
    <source>
        <dbReference type="Proteomes" id="UP000823749"/>
    </source>
</evidence>
<evidence type="ECO:0000313" key="2">
    <source>
        <dbReference type="EMBL" id="KAG5529012.1"/>
    </source>
</evidence>
<dbReference type="EMBL" id="JACTNZ010000010">
    <property type="protein sequence ID" value="KAG5529012.1"/>
    <property type="molecule type" value="Genomic_DNA"/>
</dbReference>
<protein>
    <submittedName>
        <fullName evidence="2">Uncharacterized protein</fullName>
    </submittedName>
</protein>
<organism evidence="2 3">
    <name type="scientific">Rhododendron griersonianum</name>
    <dbReference type="NCBI Taxonomy" id="479676"/>
    <lineage>
        <taxon>Eukaryota</taxon>
        <taxon>Viridiplantae</taxon>
        <taxon>Streptophyta</taxon>
        <taxon>Embryophyta</taxon>
        <taxon>Tracheophyta</taxon>
        <taxon>Spermatophyta</taxon>
        <taxon>Magnoliopsida</taxon>
        <taxon>eudicotyledons</taxon>
        <taxon>Gunneridae</taxon>
        <taxon>Pentapetalae</taxon>
        <taxon>asterids</taxon>
        <taxon>Ericales</taxon>
        <taxon>Ericaceae</taxon>
        <taxon>Ericoideae</taxon>
        <taxon>Rhodoreae</taxon>
        <taxon>Rhododendron</taxon>
    </lineage>
</organism>
<name>A0AAV6IKP5_9ERIC</name>
<sequence>MGGVTVERRHRRRARELFEGRQYATEVRFKGGPYKEWSNERLEHGVVFISSSQARRWWSGRREPPEEAARAARRGGAWPRVRSSRARGLHEWNRCQAHAGTWQTRGRHVPSTHVGGQRRVSATEEPCHQPRGGQVEQGYIRGMTQALYQSSSGIVAGSMIDPVNRAGVNQEIEVLLCDIIAVSRELQSKCFSVCSSNGKWNSASSREEGG</sequence>
<reference evidence="2" key="1">
    <citation type="submission" date="2020-08" db="EMBL/GenBank/DDBJ databases">
        <title>Plant Genome Project.</title>
        <authorList>
            <person name="Zhang R.-G."/>
        </authorList>
    </citation>
    <scope>NUCLEOTIDE SEQUENCE</scope>
    <source>
        <strain evidence="2">WSP0</strain>
        <tissue evidence="2">Leaf</tissue>
    </source>
</reference>
<evidence type="ECO:0000256" key="1">
    <source>
        <dbReference type="SAM" id="MobiDB-lite"/>
    </source>
</evidence>